<dbReference type="InterPro" id="IPR039426">
    <property type="entry name" value="TonB-dep_rcpt-like"/>
</dbReference>
<keyword evidence="2 9" id="KW-0813">Transport</keyword>
<name>A0ABQ1HES0_9GAMM</name>
<proteinExistence type="inferred from homology"/>
<accession>A0ABQ1HES0</accession>
<dbReference type="Pfam" id="PF07715">
    <property type="entry name" value="Plug"/>
    <property type="match status" value="1"/>
</dbReference>
<evidence type="ECO:0000256" key="12">
    <source>
        <dbReference type="SAM" id="SignalP"/>
    </source>
</evidence>
<evidence type="ECO:0000256" key="1">
    <source>
        <dbReference type="ARBA" id="ARBA00004571"/>
    </source>
</evidence>
<dbReference type="Proteomes" id="UP000623419">
    <property type="component" value="Unassembled WGS sequence"/>
</dbReference>
<evidence type="ECO:0000256" key="9">
    <source>
        <dbReference type="PROSITE-ProRule" id="PRU01360"/>
    </source>
</evidence>
<dbReference type="PANTHER" id="PTHR47234">
    <property type="match status" value="1"/>
</dbReference>
<dbReference type="PROSITE" id="PS52016">
    <property type="entry name" value="TONB_DEPENDENT_REC_3"/>
    <property type="match status" value="1"/>
</dbReference>
<keyword evidence="5 12" id="KW-0732">Signal</keyword>
<dbReference type="InterPro" id="IPR010916">
    <property type="entry name" value="TonB_box_CS"/>
</dbReference>
<keyword evidence="4 9" id="KW-0812">Transmembrane</keyword>
<comment type="caution">
    <text evidence="15">The sequence shown here is derived from an EMBL/GenBank/DDBJ whole genome shotgun (WGS) entry which is preliminary data.</text>
</comment>
<feature type="chain" id="PRO_5046969218" evidence="12">
    <location>
        <begin position="34"/>
        <end position="934"/>
    </location>
</feature>
<keyword evidence="6 10" id="KW-0798">TonB box</keyword>
<dbReference type="Gene3D" id="2.170.130.10">
    <property type="entry name" value="TonB-dependent receptor, plug domain"/>
    <property type="match status" value="1"/>
</dbReference>
<dbReference type="PANTHER" id="PTHR47234:SF1">
    <property type="entry name" value="TONB-DEPENDENT RECEPTOR"/>
    <property type="match status" value="1"/>
</dbReference>
<evidence type="ECO:0000256" key="8">
    <source>
        <dbReference type="ARBA" id="ARBA00023237"/>
    </source>
</evidence>
<evidence type="ECO:0000259" key="14">
    <source>
        <dbReference type="Pfam" id="PF07715"/>
    </source>
</evidence>
<keyword evidence="3 9" id="KW-1134">Transmembrane beta strand</keyword>
<keyword evidence="8 9" id="KW-0998">Cell outer membrane</keyword>
<protein>
    <submittedName>
        <fullName evidence="15">Membrane protein</fullName>
    </submittedName>
</protein>
<gene>
    <name evidence="15" type="ORF">GCM10011521_08250</name>
</gene>
<evidence type="ECO:0000256" key="4">
    <source>
        <dbReference type="ARBA" id="ARBA00022692"/>
    </source>
</evidence>
<dbReference type="PROSITE" id="PS00430">
    <property type="entry name" value="TONB_DEPENDENT_REC_1"/>
    <property type="match status" value="1"/>
</dbReference>
<dbReference type="InterPro" id="IPR037066">
    <property type="entry name" value="Plug_dom_sf"/>
</dbReference>
<keyword evidence="7 9" id="KW-0472">Membrane</keyword>
<keyword evidence="16" id="KW-1185">Reference proteome</keyword>
<feature type="signal peptide" evidence="12">
    <location>
        <begin position="1"/>
        <end position="33"/>
    </location>
</feature>
<evidence type="ECO:0000256" key="3">
    <source>
        <dbReference type="ARBA" id="ARBA00022452"/>
    </source>
</evidence>
<dbReference type="InterPro" id="IPR000531">
    <property type="entry name" value="Beta-barrel_TonB"/>
</dbReference>
<comment type="subcellular location">
    <subcellularLocation>
        <location evidence="1 9">Cell outer membrane</location>
        <topology evidence="1 9">Multi-pass membrane protein</topology>
    </subcellularLocation>
</comment>
<comment type="similarity">
    <text evidence="9 11">Belongs to the TonB-dependent receptor family.</text>
</comment>
<evidence type="ECO:0000256" key="7">
    <source>
        <dbReference type="ARBA" id="ARBA00023136"/>
    </source>
</evidence>
<organism evidence="15 16">
    <name type="scientific">Arenimonas soli</name>
    <dbReference type="NCBI Taxonomy" id="2269504"/>
    <lineage>
        <taxon>Bacteria</taxon>
        <taxon>Pseudomonadati</taxon>
        <taxon>Pseudomonadota</taxon>
        <taxon>Gammaproteobacteria</taxon>
        <taxon>Lysobacterales</taxon>
        <taxon>Lysobacteraceae</taxon>
        <taxon>Arenimonas</taxon>
    </lineage>
</organism>
<evidence type="ECO:0000256" key="2">
    <source>
        <dbReference type="ARBA" id="ARBA00022448"/>
    </source>
</evidence>
<dbReference type="Gene3D" id="2.40.170.20">
    <property type="entry name" value="TonB-dependent receptor, beta-barrel domain"/>
    <property type="match status" value="1"/>
</dbReference>
<sequence length="934" mass="103408">MTTAPIAGYRRSVLARSLALALTIPFACGAAFAQEAADEEEEGSAETTQLDTVEVVGSRIKRAEIEGPSPVTVITAAQIEAEGFNTVYDALNTLTQTTGSIQNELFQNGFTPNAQVLNLRGLGPGRVLTLINGRRAADYPLPYNGQSNFVNLSSVPTAAVERIELLAGGASAIYGSDAVAGVINIVLKTNFEGQYLSYLTGRPTRGGSPTNNIQWVGGNTGDRWSLTYAVEYYERGEMFASERDFMDSYRDDPTVDPANATAVQGIRLRDRLVGTGPGSQVWQPGQTLESTCDRWGGDFEPDTRTGNANPANNGTWCGYYGYPATQAIRNADENISGYIYGTLDITDNTQGFVSLNVWDSKASTASNTQFWSVPLFYDPNFGSILDGQRIFTPNETGGVNAQRTIYNEQAMDFAAGLRGSFADDRYSWDLVLSHSRYETDSDRPRFLAQALTDFFLGPQLPGADPFFGAYPVYELNQDRYFNPITPAEFNALSTIVKTRADSSATNAQFVVSGDLFELPAGPLAFAAVLEMGTQEYELNADPRILPGQNIIYNLTGTGGGGERDRYAFGTEFAIPLHDTFKATLAARYDLYDDITQVDDAFTWNAGLEWRPLDNLLIRGAYSTSFRAPDMHFVFADESGFFSGIFDEYTCRNAGFTVTQCGNQAAYNYTAFGVRQGNPNLEEEEGQSYTFGFVWDVVDNLSLTVDYYKVELEGVVGDISSAYILQNEADCRLGVDRQGNPVDGSSTFCQFIISSVIRTVGGPNDGRIEQVNRGPINRSYLSNEGIDASLRYTIDTDRWGNFGFQLGWSHVLDQKFAEFQGEPRDSYRDDLTNFDFRSRMRGSVSWEYKDLDVTVFGTRYGSLPNWAETGRIAPYHVYNLNVGYEFTENFRASLIVNNVLDKLAPKDDTYFTYPFFWRAYSPIGREVFVQAEFTW</sequence>
<reference evidence="16" key="1">
    <citation type="journal article" date="2019" name="Int. J. Syst. Evol. Microbiol.">
        <title>The Global Catalogue of Microorganisms (GCM) 10K type strain sequencing project: providing services to taxonomists for standard genome sequencing and annotation.</title>
        <authorList>
            <consortium name="The Broad Institute Genomics Platform"/>
            <consortium name="The Broad Institute Genome Sequencing Center for Infectious Disease"/>
            <person name="Wu L."/>
            <person name="Ma J."/>
        </authorList>
    </citation>
    <scope>NUCLEOTIDE SEQUENCE [LARGE SCALE GENOMIC DNA]</scope>
    <source>
        <strain evidence="16">CGMCC 1.15905</strain>
    </source>
</reference>
<evidence type="ECO:0000313" key="16">
    <source>
        <dbReference type="Proteomes" id="UP000623419"/>
    </source>
</evidence>
<dbReference type="EMBL" id="BMKC01000001">
    <property type="protein sequence ID" value="GGA72467.1"/>
    <property type="molecule type" value="Genomic_DNA"/>
</dbReference>
<evidence type="ECO:0000256" key="10">
    <source>
        <dbReference type="PROSITE-ProRule" id="PRU10143"/>
    </source>
</evidence>
<feature type="short sequence motif" description="TonB box" evidence="10">
    <location>
        <begin position="52"/>
        <end position="58"/>
    </location>
</feature>
<evidence type="ECO:0000256" key="5">
    <source>
        <dbReference type="ARBA" id="ARBA00022729"/>
    </source>
</evidence>
<evidence type="ECO:0000256" key="11">
    <source>
        <dbReference type="RuleBase" id="RU003357"/>
    </source>
</evidence>
<feature type="domain" description="TonB-dependent receptor plug" evidence="14">
    <location>
        <begin position="66"/>
        <end position="182"/>
    </location>
</feature>
<dbReference type="SUPFAM" id="SSF56935">
    <property type="entry name" value="Porins"/>
    <property type="match status" value="1"/>
</dbReference>
<dbReference type="InterPro" id="IPR012910">
    <property type="entry name" value="Plug_dom"/>
</dbReference>
<evidence type="ECO:0000313" key="15">
    <source>
        <dbReference type="EMBL" id="GGA72467.1"/>
    </source>
</evidence>
<feature type="domain" description="TonB-dependent receptor-like beta-barrel" evidence="13">
    <location>
        <begin position="378"/>
        <end position="898"/>
    </location>
</feature>
<dbReference type="InterPro" id="IPR036942">
    <property type="entry name" value="Beta-barrel_TonB_sf"/>
</dbReference>
<evidence type="ECO:0000256" key="6">
    <source>
        <dbReference type="ARBA" id="ARBA00023077"/>
    </source>
</evidence>
<dbReference type="Pfam" id="PF00593">
    <property type="entry name" value="TonB_dep_Rec_b-barrel"/>
    <property type="match status" value="1"/>
</dbReference>
<evidence type="ECO:0000259" key="13">
    <source>
        <dbReference type="Pfam" id="PF00593"/>
    </source>
</evidence>